<dbReference type="PANTHER" id="PTHR15933:SF20">
    <property type="entry name" value="F-BOX DOMAIN-CONTAINING PROTEIN"/>
    <property type="match status" value="1"/>
</dbReference>
<evidence type="ECO:0000256" key="5">
    <source>
        <dbReference type="PROSITE-ProRule" id="PRU00207"/>
    </source>
</evidence>
<evidence type="ECO:0000256" key="4">
    <source>
        <dbReference type="ARBA" id="ARBA00022833"/>
    </source>
</evidence>
<evidence type="ECO:0000313" key="8">
    <source>
        <dbReference type="EnsemblMetazoa" id="CapteP144692"/>
    </source>
</evidence>
<reference evidence="9" key="1">
    <citation type="submission" date="2012-12" db="EMBL/GenBank/DDBJ databases">
        <authorList>
            <person name="Hellsten U."/>
            <person name="Grimwood J."/>
            <person name="Chapman J.A."/>
            <person name="Shapiro H."/>
            <person name="Aerts A."/>
            <person name="Otillar R.P."/>
            <person name="Terry A.Y."/>
            <person name="Boore J.L."/>
            <person name="Simakov O."/>
            <person name="Marletaz F."/>
            <person name="Cho S.-J."/>
            <person name="Edsinger-Gonzales E."/>
            <person name="Havlak P."/>
            <person name="Kuo D.-H."/>
            <person name="Larsson T."/>
            <person name="Lv J."/>
            <person name="Arendt D."/>
            <person name="Savage R."/>
            <person name="Osoegawa K."/>
            <person name="de Jong P."/>
            <person name="Lindberg D.R."/>
            <person name="Seaver E.C."/>
            <person name="Weisblat D.A."/>
            <person name="Putnam N.H."/>
            <person name="Grigoriev I.V."/>
            <person name="Rokhsar D.S."/>
        </authorList>
    </citation>
    <scope>NUCLEOTIDE SEQUENCE</scope>
    <source>
        <strain evidence="9">I ESC-2004</strain>
    </source>
</reference>
<feature type="non-terminal residue" evidence="7">
    <location>
        <position position="97"/>
    </location>
</feature>
<dbReference type="PANTHER" id="PTHR15933">
    <property type="entry name" value="PROTEIN CBG16327"/>
    <property type="match status" value="1"/>
</dbReference>
<evidence type="ECO:0000256" key="1">
    <source>
        <dbReference type="ARBA" id="ARBA00022723"/>
    </source>
</evidence>
<proteinExistence type="predicted"/>
<dbReference type="InterPro" id="IPR001293">
    <property type="entry name" value="Znf_TRAF"/>
</dbReference>
<dbReference type="EMBL" id="KB298780">
    <property type="protein sequence ID" value="ELU08753.1"/>
    <property type="molecule type" value="Genomic_DNA"/>
</dbReference>
<dbReference type="InterPro" id="IPR013083">
    <property type="entry name" value="Znf_RING/FYVE/PHD"/>
</dbReference>
<dbReference type="AlphaFoldDB" id="R7URI4"/>
<keyword evidence="2 5" id="KW-0863">Zinc-finger</keyword>
<reference evidence="7 9" key="2">
    <citation type="journal article" date="2013" name="Nature">
        <title>Insights into bilaterian evolution from three spiralian genomes.</title>
        <authorList>
            <person name="Simakov O."/>
            <person name="Marletaz F."/>
            <person name="Cho S.J."/>
            <person name="Edsinger-Gonzales E."/>
            <person name="Havlak P."/>
            <person name="Hellsten U."/>
            <person name="Kuo D.H."/>
            <person name="Larsson T."/>
            <person name="Lv J."/>
            <person name="Arendt D."/>
            <person name="Savage R."/>
            <person name="Osoegawa K."/>
            <person name="de Jong P."/>
            <person name="Grimwood J."/>
            <person name="Chapman J.A."/>
            <person name="Shapiro H."/>
            <person name="Aerts A."/>
            <person name="Otillar R.P."/>
            <person name="Terry A.Y."/>
            <person name="Boore J.L."/>
            <person name="Grigoriev I.V."/>
            <person name="Lindberg D.R."/>
            <person name="Seaver E.C."/>
            <person name="Weisblat D.A."/>
            <person name="Putnam N.H."/>
            <person name="Rokhsar D.S."/>
        </authorList>
    </citation>
    <scope>NUCLEOTIDE SEQUENCE</scope>
    <source>
        <strain evidence="7 9">I ESC-2004</strain>
    </source>
</reference>
<dbReference type="STRING" id="283909.R7URI4"/>
<name>R7URI4_CAPTE</name>
<dbReference type="EMBL" id="AMQN01006616">
    <property type="status" value="NOT_ANNOTATED_CDS"/>
    <property type="molecule type" value="Genomic_DNA"/>
</dbReference>
<dbReference type="EnsemblMetazoa" id="CapteT144692">
    <property type="protein sequence ID" value="CapteP144692"/>
    <property type="gene ID" value="CapteG144692"/>
</dbReference>
<dbReference type="InterPro" id="IPR031890">
    <property type="entry name" value="Fbxo30/Fbxo40"/>
</dbReference>
<dbReference type="OMA" id="LPCNSEW"/>
<dbReference type="OrthoDB" id="5918172at2759"/>
<dbReference type="Gene3D" id="3.30.40.150">
    <property type="entry name" value="TRAF-like zinc-finger, N-terminal subdomain"/>
    <property type="match status" value="1"/>
</dbReference>
<gene>
    <name evidence="7" type="ORF">CAPTEDRAFT_144692</name>
</gene>
<dbReference type="GO" id="GO:0061630">
    <property type="term" value="F:ubiquitin protein ligase activity"/>
    <property type="evidence" value="ECO:0007669"/>
    <property type="project" value="InterPro"/>
</dbReference>
<keyword evidence="1 5" id="KW-0479">Metal-binding</keyword>
<dbReference type="InterPro" id="IPR043013">
    <property type="entry name" value="Znf_TRAF_N"/>
</dbReference>
<dbReference type="Pfam" id="PF15965">
    <property type="entry name" value="zf-TRAF_2"/>
    <property type="match status" value="1"/>
</dbReference>
<protein>
    <recommendedName>
        <fullName evidence="6">TRAF-type domain-containing protein</fullName>
    </recommendedName>
</protein>
<keyword evidence="9" id="KW-1185">Reference proteome</keyword>
<evidence type="ECO:0000259" key="6">
    <source>
        <dbReference type="PROSITE" id="PS50145"/>
    </source>
</evidence>
<dbReference type="Proteomes" id="UP000014760">
    <property type="component" value="Unassembled WGS sequence"/>
</dbReference>
<dbReference type="GO" id="GO:0008270">
    <property type="term" value="F:zinc ion binding"/>
    <property type="evidence" value="ECO:0007669"/>
    <property type="project" value="UniProtKB-KW"/>
</dbReference>
<feature type="zinc finger region" description="TRAF-type" evidence="5">
    <location>
        <begin position="48"/>
        <end position="90"/>
    </location>
</feature>
<keyword evidence="3" id="KW-0833">Ubl conjugation pathway</keyword>
<evidence type="ECO:0000256" key="2">
    <source>
        <dbReference type="ARBA" id="ARBA00022771"/>
    </source>
</evidence>
<reference evidence="8" key="3">
    <citation type="submission" date="2015-06" db="UniProtKB">
        <authorList>
            <consortium name="EnsemblMetazoa"/>
        </authorList>
    </citation>
    <scope>IDENTIFICATION</scope>
</reference>
<dbReference type="Gene3D" id="3.30.40.10">
    <property type="entry name" value="Zinc/RING finger domain, C3HC4 (zinc finger)"/>
    <property type="match status" value="1"/>
</dbReference>
<evidence type="ECO:0000256" key="3">
    <source>
        <dbReference type="ARBA" id="ARBA00022786"/>
    </source>
</evidence>
<organism evidence="7">
    <name type="scientific">Capitella teleta</name>
    <name type="common">Polychaete worm</name>
    <dbReference type="NCBI Taxonomy" id="283909"/>
    <lineage>
        <taxon>Eukaryota</taxon>
        <taxon>Metazoa</taxon>
        <taxon>Spiralia</taxon>
        <taxon>Lophotrochozoa</taxon>
        <taxon>Annelida</taxon>
        <taxon>Polychaeta</taxon>
        <taxon>Sedentaria</taxon>
        <taxon>Scolecida</taxon>
        <taxon>Capitellidae</taxon>
        <taxon>Capitella</taxon>
    </lineage>
</organism>
<evidence type="ECO:0000313" key="7">
    <source>
        <dbReference type="EMBL" id="ELU08753.1"/>
    </source>
</evidence>
<dbReference type="HOGENOM" id="CLU_2352531_0_0_1"/>
<evidence type="ECO:0000313" key="9">
    <source>
        <dbReference type="Proteomes" id="UP000014760"/>
    </source>
</evidence>
<sequence length="97" mass="11064">MEECESGLHKHCESCFRRFCSKHPDDCPIIHCSLHCGIRFHSCKADEHKLLCSKEKVPCINAGNGCPLEMPRYALAKHLGKCPASVVHCTMEWNRWP</sequence>
<dbReference type="PROSITE" id="PS50145">
    <property type="entry name" value="ZF_TRAF"/>
    <property type="match status" value="1"/>
</dbReference>
<accession>R7URI4</accession>
<feature type="domain" description="TRAF-type" evidence="6">
    <location>
        <begin position="48"/>
        <end position="90"/>
    </location>
</feature>
<keyword evidence="4 5" id="KW-0862">Zinc</keyword>